<keyword evidence="2" id="KW-0547">Nucleotide-binding</keyword>
<feature type="domain" description="C-CAP/cofactor C-like" evidence="4">
    <location>
        <begin position="30"/>
        <end position="181"/>
    </location>
</feature>
<name>A0A1J4KG45_9EUKA</name>
<evidence type="ECO:0000256" key="1">
    <source>
        <dbReference type="ARBA" id="ARBA00008848"/>
    </source>
</evidence>
<reference evidence="5" key="1">
    <citation type="submission" date="2016-10" db="EMBL/GenBank/DDBJ databases">
        <authorList>
            <person name="Benchimol M."/>
            <person name="Almeida L.G."/>
            <person name="Vasconcelos A.T."/>
            <person name="Perreira-Neves A."/>
            <person name="Rosa I.A."/>
            <person name="Tasca T."/>
            <person name="Bogo M.R."/>
            <person name="de Souza W."/>
        </authorList>
    </citation>
    <scope>NUCLEOTIDE SEQUENCE [LARGE SCALE GENOMIC DNA]</scope>
    <source>
        <strain evidence="5">K</strain>
    </source>
</reference>
<dbReference type="InterPro" id="IPR012945">
    <property type="entry name" value="Tubulin-bd_cofactor_C_dom"/>
</dbReference>
<sequence length="280" mass="31499">MGSSSSKTKSNKDSKKDDNVVEYTPPKIIPVQTGEKKDRSFYVQSQKDGETIKRIHGDLCGNPFNASQLTNCTVIIEDYCDSMNIDKCENTKFILSSIRGSIFVRTCISCQFIMVCGQFRCVDCKECDFLLFSKTGPVVESSTKIRIGCGFIGHETLIEDMTNAQLNPLVNKWTDVHDFTPAKGNFEIVDNLEADFYQQKIPALPYTISLKKSKTHFNVKVDKNHLDSVIKLSNENHIFVKIEESQNGKELNCLVEGQSKSSIQQIFNDLNPISITKRSA</sequence>
<comment type="similarity">
    <text evidence="1">Belongs to the TBCC family.</text>
</comment>
<evidence type="ECO:0000256" key="3">
    <source>
        <dbReference type="SAM" id="MobiDB-lite"/>
    </source>
</evidence>
<dbReference type="InterPro" id="IPR016098">
    <property type="entry name" value="CAP/MinC_C"/>
</dbReference>
<dbReference type="VEuPathDB" id="TrichDB:TRFO_20337"/>
<evidence type="ECO:0000313" key="5">
    <source>
        <dbReference type="EMBL" id="OHT10383.1"/>
    </source>
</evidence>
<dbReference type="PROSITE" id="PS51329">
    <property type="entry name" value="C_CAP_COFACTOR_C"/>
    <property type="match status" value="1"/>
</dbReference>
<dbReference type="Gene3D" id="2.160.20.70">
    <property type="match status" value="1"/>
</dbReference>
<dbReference type="GO" id="GO:0006892">
    <property type="term" value="P:post-Golgi vesicle-mediated transport"/>
    <property type="evidence" value="ECO:0007669"/>
    <property type="project" value="TreeGrafter"/>
</dbReference>
<dbReference type="GO" id="GO:1990075">
    <property type="term" value="C:periciliary membrane compartment"/>
    <property type="evidence" value="ECO:0007669"/>
    <property type="project" value="TreeGrafter"/>
</dbReference>
<evidence type="ECO:0000256" key="2">
    <source>
        <dbReference type="ARBA" id="ARBA00022741"/>
    </source>
</evidence>
<dbReference type="InterPro" id="IPR039093">
    <property type="entry name" value="XRP2"/>
</dbReference>
<keyword evidence="6" id="KW-1185">Reference proteome</keyword>
<dbReference type="GO" id="GO:0000166">
    <property type="term" value="F:nucleotide binding"/>
    <property type="evidence" value="ECO:0007669"/>
    <property type="project" value="UniProtKB-KW"/>
</dbReference>
<dbReference type="Pfam" id="PF07986">
    <property type="entry name" value="TBCC"/>
    <property type="match status" value="1"/>
</dbReference>
<accession>A0A1J4KG45</accession>
<dbReference type="SMART" id="SM00673">
    <property type="entry name" value="CARP"/>
    <property type="match status" value="2"/>
</dbReference>
<gene>
    <name evidence="5" type="ORF">TRFO_20337</name>
</gene>
<evidence type="ECO:0000259" key="4">
    <source>
        <dbReference type="PROSITE" id="PS51329"/>
    </source>
</evidence>
<feature type="region of interest" description="Disordered" evidence="3">
    <location>
        <begin position="1"/>
        <end position="25"/>
    </location>
</feature>
<dbReference type="GeneID" id="94836042"/>
<dbReference type="InterPro" id="IPR017901">
    <property type="entry name" value="C-CAP_CF_C-like"/>
</dbReference>
<dbReference type="RefSeq" id="XP_068363519.1">
    <property type="nucleotide sequence ID" value="XM_068501338.1"/>
</dbReference>
<feature type="compositionally biased region" description="Basic and acidic residues" evidence="3">
    <location>
        <begin position="10"/>
        <end position="19"/>
    </location>
</feature>
<evidence type="ECO:0000313" key="6">
    <source>
        <dbReference type="Proteomes" id="UP000179807"/>
    </source>
</evidence>
<dbReference type="AlphaFoldDB" id="A0A1J4KG45"/>
<proteinExistence type="inferred from homology"/>
<comment type="caution">
    <text evidence="5">The sequence shown here is derived from an EMBL/GenBank/DDBJ whole genome shotgun (WGS) entry which is preliminary data.</text>
</comment>
<dbReference type="GO" id="GO:0005929">
    <property type="term" value="C:cilium"/>
    <property type="evidence" value="ECO:0007669"/>
    <property type="project" value="TreeGrafter"/>
</dbReference>
<dbReference type="EMBL" id="MLAK01000613">
    <property type="protein sequence ID" value="OHT10383.1"/>
    <property type="molecule type" value="Genomic_DNA"/>
</dbReference>
<dbReference type="OrthoDB" id="194775at2759"/>
<dbReference type="PANTHER" id="PTHR15440:SF0">
    <property type="entry name" value="PROTEIN XRP2"/>
    <property type="match status" value="1"/>
</dbReference>
<dbReference type="Proteomes" id="UP000179807">
    <property type="component" value="Unassembled WGS sequence"/>
</dbReference>
<protein>
    <submittedName>
        <fullName evidence="5">Protein XRP2-like</fullName>
    </submittedName>
</protein>
<dbReference type="PANTHER" id="PTHR15440">
    <property type="entry name" value="XRP2 PROTEIN"/>
    <property type="match status" value="1"/>
</dbReference>
<organism evidence="5 6">
    <name type="scientific">Tritrichomonas foetus</name>
    <dbReference type="NCBI Taxonomy" id="1144522"/>
    <lineage>
        <taxon>Eukaryota</taxon>
        <taxon>Metamonada</taxon>
        <taxon>Parabasalia</taxon>
        <taxon>Tritrichomonadida</taxon>
        <taxon>Tritrichomonadidae</taxon>
        <taxon>Tritrichomonas</taxon>
    </lineage>
</organism>
<dbReference type="InterPro" id="IPR006599">
    <property type="entry name" value="CARP_motif"/>
</dbReference>
<dbReference type="GO" id="GO:0005096">
    <property type="term" value="F:GTPase activator activity"/>
    <property type="evidence" value="ECO:0007669"/>
    <property type="project" value="InterPro"/>
</dbReference>